<evidence type="ECO:0000256" key="6">
    <source>
        <dbReference type="SAM" id="Coils"/>
    </source>
</evidence>
<dbReference type="Gene3D" id="1.20.1440.20">
    <property type="entry name" value="LemA-like domain"/>
    <property type="match status" value="1"/>
</dbReference>
<dbReference type="InterPro" id="IPR023353">
    <property type="entry name" value="LemA-like_dom_sf"/>
</dbReference>
<dbReference type="PANTHER" id="PTHR34478:SF2">
    <property type="entry name" value="MEMBRANE PROTEIN"/>
    <property type="match status" value="1"/>
</dbReference>
<evidence type="ECO:0000256" key="1">
    <source>
        <dbReference type="ARBA" id="ARBA00004167"/>
    </source>
</evidence>
<comment type="caution">
    <text evidence="7">The sequence shown here is derived from an EMBL/GenBank/DDBJ whole genome shotgun (WGS) entry which is preliminary data.</text>
</comment>
<dbReference type="GO" id="GO:0016020">
    <property type="term" value="C:membrane"/>
    <property type="evidence" value="ECO:0007669"/>
    <property type="project" value="UniProtKB-SubCell"/>
</dbReference>
<evidence type="ECO:0000256" key="4">
    <source>
        <dbReference type="ARBA" id="ARBA00022989"/>
    </source>
</evidence>
<keyword evidence="8" id="KW-1185">Reference proteome</keyword>
<evidence type="ECO:0000313" key="8">
    <source>
        <dbReference type="Proteomes" id="UP000221024"/>
    </source>
</evidence>
<evidence type="ECO:0000313" key="7">
    <source>
        <dbReference type="EMBL" id="PEN08313.1"/>
    </source>
</evidence>
<reference evidence="7 8" key="1">
    <citation type="submission" date="2017-10" db="EMBL/GenBank/DDBJ databases">
        <title>Draft genome of Longimonas halophila.</title>
        <authorList>
            <person name="Goh K.M."/>
            <person name="Shamsir M.S."/>
            <person name="Lim S.W."/>
        </authorList>
    </citation>
    <scope>NUCLEOTIDE SEQUENCE [LARGE SCALE GENOMIC DNA]</scope>
    <source>
        <strain evidence="7 8">KCTC 42399</strain>
    </source>
</reference>
<comment type="similarity">
    <text evidence="2">Belongs to the LemA family.</text>
</comment>
<dbReference type="SUPFAM" id="SSF140478">
    <property type="entry name" value="LemA-like"/>
    <property type="match status" value="1"/>
</dbReference>
<dbReference type="OrthoDB" id="9804152at2"/>
<organism evidence="7 8">
    <name type="scientific">Longimonas halophila</name>
    <dbReference type="NCBI Taxonomy" id="1469170"/>
    <lineage>
        <taxon>Bacteria</taxon>
        <taxon>Pseudomonadati</taxon>
        <taxon>Rhodothermota</taxon>
        <taxon>Rhodothermia</taxon>
        <taxon>Rhodothermales</taxon>
        <taxon>Salisaetaceae</taxon>
        <taxon>Longimonas</taxon>
    </lineage>
</organism>
<keyword evidence="3" id="KW-0812">Transmembrane</keyword>
<dbReference type="Pfam" id="PF04011">
    <property type="entry name" value="LemA"/>
    <property type="match status" value="1"/>
</dbReference>
<gene>
    <name evidence="7" type="ORF">CRI93_04145</name>
</gene>
<dbReference type="PANTHER" id="PTHR34478">
    <property type="entry name" value="PROTEIN LEMA"/>
    <property type="match status" value="1"/>
</dbReference>
<comment type="subcellular location">
    <subcellularLocation>
        <location evidence="1">Membrane</location>
        <topology evidence="1">Single-pass membrane protein</topology>
    </subcellularLocation>
</comment>
<name>A0A2H3NZ69_9BACT</name>
<keyword evidence="5" id="KW-0472">Membrane</keyword>
<dbReference type="EMBL" id="PDEP01000003">
    <property type="protein sequence ID" value="PEN08313.1"/>
    <property type="molecule type" value="Genomic_DNA"/>
</dbReference>
<evidence type="ECO:0000256" key="5">
    <source>
        <dbReference type="ARBA" id="ARBA00023136"/>
    </source>
</evidence>
<dbReference type="RefSeq" id="WP_098061352.1">
    <property type="nucleotide sequence ID" value="NZ_PDEP01000003.1"/>
</dbReference>
<proteinExistence type="inferred from homology"/>
<dbReference type="AlphaFoldDB" id="A0A2H3NZ69"/>
<feature type="coiled-coil region" evidence="6">
    <location>
        <begin position="126"/>
        <end position="153"/>
    </location>
</feature>
<protein>
    <recommendedName>
        <fullName evidence="9">LemA family protein</fullName>
    </recommendedName>
</protein>
<evidence type="ECO:0008006" key="9">
    <source>
        <dbReference type="Google" id="ProtNLM"/>
    </source>
</evidence>
<keyword evidence="6" id="KW-0175">Coiled coil</keyword>
<dbReference type="Proteomes" id="UP000221024">
    <property type="component" value="Unassembled WGS sequence"/>
</dbReference>
<dbReference type="InterPro" id="IPR007156">
    <property type="entry name" value="MamQ_LemA"/>
</dbReference>
<accession>A0A2H3NZ69</accession>
<evidence type="ECO:0000256" key="2">
    <source>
        <dbReference type="ARBA" id="ARBA00008854"/>
    </source>
</evidence>
<sequence length="201" mass="22637">MILTLIIVLALILIPLVLVGLYAVSQYNKLVKLDQRYQSLYSDIDVQLQRRHDLIPQLVNTAKGAMKHEEKIFQALSDARNQAEKARKSAKANPGDPEAMKNLAAAEQVLDKQVSGFMIQVEDNPELQANENMLKLQEQLQTTENKVSFARQAYNDGVRAYNTARESFPTVIIANMFGYGEAEYFEVDTAEVRNAPEVSFD</sequence>
<evidence type="ECO:0000256" key="3">
    <source>
        <dbReference type="ARBA" id="ARBA00022692"/>
    </source>
</evidence>
<keyword evidence="4" id="KW-1133">Transmembrane helix</keyword>